<name>A0A1T4MJY9_9ENTE</name>
<evidence type="ECO:0000256" key="6">
    <source>
        <dbReference type="HAMAP-Rule" id="MF_00020"/>
    </source>
</evidence>
<comment type="pathway">
    <text evidence="6">Metabolic intermediate biosynthesis; acetyl-CoA biosynthesis; acetyl-CoA from acetate: step 1/2.</text>
</comment>
<dbReference type="Proteomes" id="UP000190328">
    <property type="component" value="Unassembled WGS sequence"/>
</dbReference>
<dbReference type="PANTHER" id="PTHR21060">
    <property type="entry name" value="ACETATE KINASE"/>
    <property type="match status" value="1"/>
</dbReference>
<dbReference type="AlphaFoldDB" id="A0A1T4MJY9"/>
<dbReference type="EC" id="2.7.2.1" evidence="6"/>
<feature type="active site" description="Proton donor/acceptor" evidence="6">
    <location>
        <position position="148"/>
    </location>
</feature>
<comment type="function">
    <text evidence="6">Catalyzes the formation of acetyl phosphate from acetate and ATP. Can also catalyze the reverse reaction.</text>
</comment>
<evidence type="ECO:0000256" key="7">
    <source>
        <dbReference type="RuleBase" id="RU003835"/>
    </source>
</evidence>
<dbReference type="Gene3D" id="3.30.420.40">
    <property type="match status" value="2"/>
</dbReference>
<feature type="binding site" evidence="6">
    <location>
        <begin position="283"/>
        <end position="285"/>
    </location>
    <ligand>
        <name>ATP</name>
        <dbReference type="ChEBI" id="CHEBI:30616"/>
    </ligand>
</feature>
<dbReference type="Pfam" id="PF00871">
    <property type="entry name" value="Acetate_kinase"/>
    <property type="match status" value="1"/>
</dbReference>
<comment type="subunit">
    <text evidence="6">Homodimer.</text>
</comment>
<comment type="similarity">
    <text evidence="1 6 7">Belongs to the acetokinase family.</text>
</comment>
<dbReference type="UniPathway" id="UPA00340">
    <property type="reaction ID" value="UER00458"/>
</dbReference>
<reference evidence="8 9" key="1">
    <citation type="submission" date="2017-02" db="EMBL/GenBank/DDBJ databases">
        <authorList>
            <person name="Peterson S.W."/>
        </authorList>
    </citation>
    <scope>NUCLEOTIDE SEQUENCE [LARGE SCALE GENOMIC DNA]</scope>
    <source>
        <strain evidence="8 9">ATCC BAA-1030</strain>
    </source>
</reference>
<comment type="catalytic activity">
    <reaction evidence="6">
        <text>acetate + ATP = acetyl phosphate + ADP</text>
        <dbReference type="Rhea" id="RHEA:11352"/>
        <dbReference type="ChEBI" id="CHEBI:22191"/>
        <dbReference type="ChEBI" id="CHEBI:30089"/>
        <dbReference type="ChEBI" id="CHEBI:30616"/>
        <dbReference type="ChEBI" id="CHEBI:456216"/>
        <dbReference type="EC" id="2.7.2.1"/>
    </reaction>
</comment>
<keyword evidence="6" id="KW-0963">Cytoplasm</keyword>
<dbReference type="SUPFAM" id="SSF53067">
    <property type="entry name" value="Actin-like ATPase domain"/>
    <property type="match status" value="2"/>
</dbReference>
<feature type="site" description="Transition state stabilizer" evidence="6">
    <location>
        <position position="241"/>
    </location>
</feature>
<feature type="binding site" evidence="6">
    <location>
        <position position="16"/>
    </location>
    <ligand>
        <name>ATP</name>
        <dbReference type="ChEBI" id="CHEBI:30616"/>
    </ligand>
</feature>
<accession>A0A1T4MJY9</accession>
<dbReference type="PIRSF" id="PIRSF000722">
    <property type="entry name" value="Acetate_prop_kin"/>
    <property type="match status" value="1"/>
</dbReference>
<evidence type="ECO:0000256" key="4">
    <source>
        <dbReference type="ARBA" id="ARBA00022777"/>
    </source>
</evidence>
<feature type="binding site" evidence="6">
    <location>
        <begin position="331"/>
        <end position="335"/>
    </location>
    <ligand>
        <name>ATP</name>
        <dbReference type="ChEBI" id="CHEBI:30616"/>
    </ligand>
</feature>
<evidence type="ECO:0000256" key="5">
    <source>
        <dbReference type="ARBA" id="ARBA00022840"/>
    </source>
</evidence>
<dbReference type="InterPro" id="IPR023865">
    <property type="entry name" value="Aliphatic_acid_kinase_CS"/>
</dbReference>
<evidence type="ECO:0000256" key="1">
    <source>
        <dbReference type="ARBA" id="ARBA00008748"/>
    </source>
</evidence>
<dbReference type="EMBL" id="FUXI01000010">
    <property type="protein sequence ID" value="SJZ67068.1"/>
    <property type="molecule type" value="Genomic_DNA"/>
</dbReference>
<dbReference type="NCBIfam" id="TIGR00016">
    <property type="entry name" value="ackA"/>
    <property type="match status" value="1"/>
</dbReference>
<sequence>MSKKIMAINSGSSSLKFQLFSMPEEKLLVKGLFERIGLAKEMTFSYQTSDEKAEHTLPHSSHEKAVDYLLHFLLEKKFLSSLEELSGVGHRVAHGGEYFSQATPIHAEEIAKIEELSILAPLHNPVNLIGIRAFQTVLPNCLQVAVFDTAFHQTMAEKEYIYPLPMKYYRDYHIRKYGFHGTSHQYVAMQAAEKIGVPFEELKIISCHLGNGASICGIKDGKSVITSMGFTPLAGLMMGTRCGDIDPSILPYLQEKLHLTTKQINVIINEESGLLGVSELSNDSRDLVRQASEGVHQAKLALDIFTSRVRQTIAGYAGELGGFDVLIFTAGIGENSSIIRQKSCEGLECLSIELDQEKNQKNECFIQKNNGKPYVLVIPTNEELMIAREVSAHL</sequence>
<keyword evidence="5 6" id="KW-0067">ATP-binding</keyword>
<gene>
    <name evidence="6" type="primary">ackA</name>
    <name evidence="8" type="ORF">SAMN02745116_01119</name>
</gene>
<organism evidence="8 9">
    <name type="scientific">Pilibacter termitis</name>
    <dbReference type="NCBI Taxonomy" id="263852"/>
    <lineage>
        <taxon>Bacteria</taxon>
        <taxon>Bacillati</taxon>
        <taxon>Bacillota</taxon>
        <taxon>Bacilli</taxon>
        <taxon>Lactobacillales</taxon>
        <taxon>Enterococcaceae</taxon>
        <taxon>Pilibacter</taxon>
    </lineage>
</organism>
<dbReference type="GO" id="GO:0006085">
    <property type="term" value="P:acetyl-CoA biosynthetic process"/>
    <property type="evidence" value="ECO:0007669"/>
    <property type="project" value="UniProtKB-UniRule"/>
</dbReference>
<comment type="cofactor">
    <cofactor evidence="6">
        <name>Mg(2+)</name>
        <dbReference type="ChEBI" id="CHEBI:18420"/>
    </cofactor>
    <cofactor evidence="6">
        <name>Mn(2+)</name>
        <dbReference type="ChEBI" id="CHEBI:29035"/>
    </cofactor>
    <text evidence="6">Mg(2+). Can also accept Mn(2+).</text>
</comment>
<keyword evidence="6" id="KW-0460">Magnesium</keyword>
<feature type="binding site" evidence="6">
    <location>
        <position position="9"/>
    </location>
    <ligand>
        <name>Mg(2+)</name>
        <dbReference type="ChEBI" id="CHEBI:18420"/>
    </ligand>
</feature>
<evidence type="ECO:0000313" key="8">
    <source>
        <dbReference type="EMBL" id="SJZ67068.1"/>
    </source>
</evidence>
<dbReference type="CDD" id="cd24010">
    <property type="entry name" value="ASKHA_NBD_AcK_PK"/>
    <property type="match status" value="1"/>
</dbReference>
<proteinExistence type="inferred from homology"/>
<dbReference type="InterPro" id="IPR004372">
    <property type="entry name" value="Ac/propionate_kinase"/>
</dbReference>
<evidence type="ECO:0000256" key="3">
    <source>
        <dbReference type="ARBA" id="ARBA00022741"/>
    </source>
</evidence>
<protein>
    <recommendedName>
        <fullName evidence="6">Acetate kinase</fullName>
        <ecNumber evidence="6">2.7.2.1</ecNumber>
    </recommendedName>
    <alternativeName>
        <fullName evidence="6">Acetokinase</fullName>
    </alternativeName>
</protein>
<keyword evidence="2 6" id="KW-0808">Transferase</keyword>
<dbReference type="GO" id="GO:0005524">
    <property type="term" value="F:ATP binding"/>
    <property type="evidence" value="ECO:0007669"/>
    <property type="project" value="UniProtKB-KW"/>
</dbReference>
<dbReference type="OrthoDB" id="9802453at2"/>
<feature type="binding site" evidence="6">
    <location>
        <position position="91"/>
    </location>
    <ligand>
        <name>substrate</name>
    </ligand>
</feature>
<feature type="site" description="Transition state stabilizer" evidence="6">
    <location>
        <position position="180"/>
    </location>
</feature>
<comment type="subcellular location">
    <subcellularLocation>
        <location evidence="6">Cytoplasm</location>
    </subcellularLocation>
</comment>
<feature type="binding site" evidence="6">
    <location>
        <begin position="208"/>
        <end position="212"/>
    </location>
    <ligand>
        <name>ATP</name>
        <dbReference type="ChEBI" id="CHEBI:30616"/>
    </ligand>
</feature>
<dbReference type="PROSITE" id="PS01075">
    <property type="entry name" value="ACETATE_KINASE_1"/>
    <property type="match status" value="1"/>
</dbReference>
<evidence type="ECO:0000256" key="2">
    <source>
        <dbReference type="ARBA" id="ARBA00022679"/>
    </source>
</evidence>
<keyword evidence="3 6" id="KW-0547">Nucleotide-binding</keyword>
<dbReference type="GO" id="GO:0005737">
    <property type="term" value="C:cytoplasm"/>
    <property type="evidence" value="ECO:0007669"/>
    <property type="project" value="UniProtKB-SubCell"/>
</dbReference>
<dbReference type="HAMAP" id="MF_00020">
    <property type="entry name" value="Acetate_kinase"/>
    <property type="match status" value="1"/>
</dbReference>
<keyword evidence="9" id="KW-1185">Reference proteome</keyword>
<dbReference type="GO" id="GO:0008776">
    <property type="term" value="F:acetate kinase activity"/>
    <property type="evidence" value="ECO:0007669"/>
    <property type="project" value="UniProtKB-UniRule"/>
</dbReference>
<evidence type="ECO:0000313" key="9">
    <source>
        <dbReference type="Proteomes" id="UP000190328"/>
    </source>
</evidence>
<dbReference type="GO" id="GO:0000287">
    <property type="term" value="F:magnesium ion binding"/>
    <property type="evidence" value="ECO:0007669"/>
    <property type="project" value="UniProtKB-UniRule"/>
</dbReference>
<dbReference type="STRING" id="263852.SAMN02745116_01119"/>
<dbReference type="InterPro" id="IPR000890">
    <property type="entry name" value="Aliphatic_acid_kin_short-chain"/>
</dbReference>
<dbReference type="PRINTS" id="PR00471">
    <property type="entry name" value="ACETATEKNASE"/>
</dbReference>
<dbReference type="RefSeq" id="WP_078807043.1">
    <property type="nucleotide sequence ID" value="NZ_FUXI01000010.1"/>
</dbReference>
<dbReference type="GO" id="GO:0006083">
    <property type="term" value="P:acetate metabolic process"/>
    <property type="evidence" value="ECO:0007669"/>
    <property type="project" value="TreeGrafter"/>
</dbReference>
<keyword evidence="4 6" id="KW-0418">Kinase</keyword>
<feature type="binding site" evidence="6">
    <location>
        <position position="382"/>
    </location>
    <ligand>
        <name>Mg(2+)</name>
        <dbReference type="ChEBI" id="CHEBI:18420"/>
    </ligand>
</feature>
<dbReference type="InterPro" id="IPR043129">
    <property type="entry name" value="ATPase_NBD"/>
</dbReference>
<dbReference type="PANTHER" id="PTHR21060:SF15">
    <property type="entry name" value="ACETATE KINASE-RELATED"/>
    <property type="match status" value="1"/>
</dbReference>
<keyword evidence="6" id="KW-0479">Metal-binding</keyword>